<dbReference type="Gene3D" id="3.60.70.12">
    <property type="entry name" value="L-amino peptidase D-ALA esterase/amidase"/>
    <property type="match status" value="1"/>
</dbReference>
<proteinExistence type="inferred from homology"/>
<protein>
    <submittedName>
        <fullName evidence="2">Beta-peptidyl aminopeptidase BapA</fullName>
        <ecNumber evidence="2">3.4.11.25</ecNumber>
    </submittedName>
</protein>
<name>A0A1Y0EGC1_9RHOB</name>
<keyword evidence="2" id="KW-0031">Aminopeptidase</keyword>
<dbReference type="AlphaFoldDB" id="A0A1Y0EGC1"/>
<dbReference type="InterPro" id="IPR005321">
    <property type="entry name" value="Peptidase_S58_DmpA"/>
</dbReference>
<dbReference type="RefSeq" id="WP_087210523.1">
    <property type="nucleotide sequence ID" value="NZ_CP021431.1"/>
</dbReference>
<dbReference type="PANTHER" id="PTHR36512:SF3">
    <property type="entry name" value="BLR5678 PROTEIN"/>
    <property type="match status" value="1"/>
</dbReference>
<dbReference type="CDD" id="cd02253">
    <property type="entry name" value="DmpA"/>
    <property type="match status" value="1"/>
</dbReference>
<keyword evidence="3" id="KW-1185">Reference proteome</keyword>
<accession>A0A1Y0EGC1</accession>
<evidence type="ECO:0000256" key="1">
    <source>
        <dbReference type="ARBA" id="ARBA00007068"/>
    </source>
</evidence>
<dbReference type="OrthoDB" id="9770388at2"/>
<evidence type="ECO:0000313" key="2">
    <source>
        <dbReference type="EMBL" id="ARU02478.1"/>
    </source>
</evidence>
<keyword evidence="2" id="KW-0645">Protease</keyword>
<dbReference type="InterPro" id="IPR016117">
    <property type="entry name" value="ArgJ-like_dom_sf"/>
</dbReference>
<dbReference type="SUPFAM" id="SSF56266">
    <property type="entry name" value="DmpA/ArgJ-like"/>
    <property type="match status" value="1"/>
</dbReference>
<dbReference type="EMBL" id="CP021431">
    <property type="protein sequence ID" value="ARU02478.1"/>
    <property type="molecule type" value="Genomic_DNA"/>
</dbReference>
<dbReference type="GO" id="GO:0004177">
    <property type="term" value="F:aminopeptidase activity"/>
    <property type="evidence" value="ECO:0007669"/>
    <property type="project" value="UniProtKB-KW"/>
</dbReference>
<evidence type="ECO:0000313" key="3">
    <source>
        <dbReference type="Proteomes" id="UP000195273"/>
    </source>
</evidence>
<dbReference type="EC" id="3.4.11.25" evidence="2"/>
<dbReference type="PANTHER" id="PTHR36512">
    <property type="entry name" value="D-AMINOPEPTIDASE"/>
    <property type="match status" value="1"/>
</dbReference>
<dbReference type="KEGG" id="lvs:LOKVESSMR4R_03197"/>
<dbReference type="Pfam" id="PF03576">
    <property type="entry name" value="Peptidase_S58"/>
    <property type="match status" value="1"/>
</dbReference>
<reference evidence="2 3" key="1">
    <citation type="submission" date="2017-05" db="EMBL/GenBank/DDBJ databases">
        <title>Genome Sequence of Loktanella vestfoldensis Strain SMR4r Isolated from a Culture of the Diatom Skeletonema marinoi.</title>
        <authorList>
            <person name="Topel M."/>
            <person name="Pinder M.I.M."/>
            <person name="Johansson O.N."/>
            <person name="Kourtchenko O."/>
            <person name="Godhe A."/>
            <person name="Clarke A.K."/>
        </authorList>
    </citation>
    <scope>NUCLEOTIDE SEQUENCE [LARGE SCALE GENOMIC DNA]</scope>
    <source>
        <strain evidence="2 3">SMR4r</strain>
    </source>
</reference>
<gene>
    <name evidence="2" type="ORF">LOKVESSMR4R_03197</name>
</gene>
<organism evidence="2 3">
    <name type="scientific">Yoonia vestfoldensis</name>
    <dbReference type="NCBI Taxonomy" id="245188"/>
    <lineage>
        <taxon>Bacteria</taxon>
        <taxon>Pseudomonadati</taxon>
        <taxon>Pseudomonadota</taxon>
        <taxon>Alphaproteobacteria</taxon>
        <taxon>Rhodobacterales</taxon>
        <taxon>Paracoccaceae</taxon>
        <taxon>Yoonia</taxon>
    </lineage>
</organism>
<dbReference type="Proteomes" id="UP000195273">
    <property type="component" value="Chromosome"/>
</dbReference>
<sequence length="374" mass="39720">MNLPHRKPRARDIGIPLNGIPGALNAITDVSGVLVGTCTLSSHSDPSLARGPLPVQTGVTAILPRGFETTPHPVTAGQFTLNGNGEMTGAHWIRDGGWFVGPIMITNSHAIGMAHHAATKWMLEQYAHEWQNNHLWALPVVAETYDGVLNDINGMHVTADHAKAAIMKAKSGLVDEGNTGGGAGMICYEFKGGTGTSSRKVVLGDKEFVVGALVQANHGLRPWFTVAGVPVGKHLLDDRIPGMPTERGSIIGVIATDIPMSSGQLERLSRRATIGIGRGGTPGGNNSGDIFVSFSTANKAQMPQLDGVWVTKTTLNDELLDKVYMAGIEAVEEAILNAMLAAEDVPLARPENGICRALKQNQLMEVLKTRNVQS</sequence>
<keyword evidence="2" id="KW-0378">Hydrolase</keyword>
<comment type="similarity">
    <text evidence="1">Belongs to the peptidase S58 family.</text>
</comment>